<evidence type="ECO:0000313" key="2">
    <source>
        <dbReference type="Proteomes" id="UP000075187"/>
    </source>
</evidence>
<dbReference type="Proteomes" id="UP000075187">
    <property type="component" value="Chromosome"/>
</dbReference>
<dbReference type="RefSeq" id="WP_064379849.1">
    <property type="nucleotide sequence ID" value="NZ_CP014205.2"/>
</dbReference>
<dbReference type="EMBL" id="CP014205">
    <property type="protein sequence ID" value="AMQ83101.1"/>
    <property type="molecule type" value="Genomic_DNA"/>
</dbReference>
<evidence type="ECO:0000313" key="1">
    <source>
        <dbReference type="EMBL" id="AMQ83101.1"/>
    </source>
</evidence>
<proteinExistence type="predicted"/>
<dbReference type="Pfam" id="PF09952">
    <property type="entry name" value="AbiEi_2"/>
    <property type="match status" value="1"/>
</dbReference>
<sequence>MKELEKNSKDALHGLIAKIPILEVKSLKSTEHSEAWEPDFVVEIITSGKSYTLVCEAKASGQPRFVNSAILQLRDYINTREIDATPILIAPYLSPAARQACREKDVGYLDLEGNAWISFAGVFIDHQVAEKPPSEHRELKSLFKPKSAQIIRRMLREPAHEWRVIELSQASGVSLGQVSNVRTALLNREWAEATNNGFLLRDPQTVLDAWIEAYEPPPGVRKTFYTPLHGSALESAARNAISQHNDATVLFSSFSAAQWLAPYARVSTHHFYADEKGVDVLIKALKLAPASKGENVVITLPKDEGILLDTVEAAPGVICTSPVQTYLDLSVSGERGKEAAEHLRQEQLTWPR</sequence>
<dbReference type="InterPro" id="IPR019238">
    <property type="entry name" value="AbiEi_2"/>
</dbReference>
<keyword evidence="2" id="KW-1185">Reference proteome</keyword>
<organism evidence="1 2">
    <name type="scientific">Pseudomonas glycinae</name>
    <dbReference type="NCBI Taxonomy" id="1785145"/>
    <lineage>
        <taxon>Bacteria</taxon>
        <taxon>Pseudomonadati</taxon>
        <taxon>Pseudomonadota</taxon>
        <taxon>Gammaproteobacteria</taxon>
        <taxon>Pseudomonadales</taxon>
        <taxon>Pseudomonadaceae</taxon>
        <taxon>Pseudomonas</taxon>
    </lineage>
</organism>
<gene>
    <name evidence="1" type="ORF">AWU82_07245</name>
</gene>
<evidence type="ECO:0008006" key="3">
    <source>
        <dbReference type="Google" id="ProtNLM"/>
    </source>
</evidence>
<accession>A0ABM5ZHB5</accession>
<protein>
    <recommendedName>
        <fullName evidence="3">Transcriptional regulator, AbiEi antitoxin, Type IV TA system</fullName>
    </recommendedName>
</protein>
<reference evidence="1" key="1">
    <citation type="submission" date="2017-12" db="EMBL/GenBank/DDBJ databases">
        <title>Pseudomonas sp. MS586 complete sequence.</title>
        <authorList>
            <person name="Lu S."/>
            <person name="Deng P."/>
        </authorList>
    </citation>
    <scope>NUCLEOTIDE SEQUENCE</scope>
    <source>
        <strain evidence="1">MS586</strain>
    </source>
</reference>
<name>A0ABM5ZHB5_9PSED</name>